<dbReference type="EMBL" id="JFKC01000003">
    <property type="protein sequence ID" value="OSQ52009.1"/>
    <property type="molecule type" value="Genomic_DNA"/>
</dbReference>
<evidence type="ECO:0000313" key="2">
    <source>
        <dbReference type="Proteomes" id="UP000193926"/>
    </source>
</evidence>
<dbReference type="RefSeq" id="WP_143746234.1">
    <property type="nucleotide sequence ID" value="NZ_JFKC01000003.1"/>
</dbReference>
<dbReference type="STRING" id="1123756.MGEO_05590"/>
<protein>
    <submittedName>
        <fullName evidence="1">Uncharacterized protein</fullName>
    </submittedName>
</protein>
<keyword evidence="2" id="KW-1185">Reference proteome</keyword>
<gene>
    <name evidence="1" type="ORF">MGEO_05590</name>
</gene>
<sequence>MVLITAEETGRALETEREAIAQELRAIREMVAALRRKVEAGETGTASEAAKALADLRVWLKHAKETEVQIERHRREHAAIDGAYGLDLDAARVAVGCRLDRLRQCCREGRVSEQS</sequence>
<dbReference type="OrthoDB" id="7873197at2"/>
<dbReference type="Proteomes" id="UP000193926">
    <property type="component" value="Unassembled WGS sequence"/>
</dbReference>
<comment type="caution">
    <text evidence="1">The sequence shown here is derived from an EMBL/GenBank/DDBJ whole genome shotgun (WGS) entry which is preliminary data.</text>
</comment>
<name>A0A1X4NN81_9RHOB</name>
<accession>A0A1X4NN81</accession>
<proteinExistence type="predicted"/>
<dbReference type="AlphaFoldDB" id="A0A1X4NN81"/>
<organism evidence="1 2">
    <name type="scientific">Marivita geojedonensis</name>
    <dbReference type="NCBI Taxonomy" id="1123756"/>
    <lineage>
        <taxon>Bacteria</taxon>
        <taxon>Pseudomonadati</taxon>
        <taxon>Pseudomonadota</taxon>
        <taxon>Alphaproteobacteria</taxon>
        <taxon>Rhodobacterales</taxon>
        <taxon>Roseobacteraceae</taxon>
        <taxon>Marivita</taxon>
    </lineage>
</organism>
<evidence type="ECO:0000313" key="1">
    <source>
        <dbReference type="EMBL" id="OSQ52009.1"/>
    </source>
</evidence>
<reference evidence="1 2" key="1">
    <citation type="submission" date="2014-03" db="EMBL/GenBank/DDBJ databases">
        <title>The draft genome sequence of Marivita geojedonensis KCTC 23882.</title>
        <authorList>
            <person name="Lai Q."/>
            <person name="Shao Z."/>
        </authorList>
    </citation>
    <scope>NUCLEOTIDE SEQUENCE [LARGE SCALE GENOMIC DNA]</scope>
    <source>
        <strain evidence="1 2">DPG-138</strain>
    </source>
</reference>